<accession>A0AAV2YVH9</accession>
<dbReference type="EMBL" id="DAKRPA010000110">
    <property type="protein sequence ID" value="DAZ98311.1"/>
    <property type="molecule type" value="Genomic_DNA"/>
</dbReference>
<gene>
    <name evidence="1" type="ORF">N0F65_008897</name>
</gene>
<proteinExistence type="predicted"/>
<organism evidence="1 2">
    <name type="scientific">Lagenidium giganteum</name>
    <dbReference type="NCBI Taxonomy" id="4803"/>
    <lineage>
        <taxon>Eukaryota</taxon>
        <taxon>Sar</taxon>
        <taxon>Stramenopiles</taxon>
        <taxon>Oomycota</taxon>
        <taxon>Peronosporomycetes</taxon>
        <taxon>Pythiales</taxon>
        <taxon>Pythiaceae</taxon>
    </lineage>
</organism>
<dbReference type="PANTHER" id="PTHR34415">
    <property type="entry name" value="INTEGRASE CATALYTIC DOMAIN-CONTAINING PROTEIN"/>
    <property type="match status" value="1"/>
</dbReference>
<keyword evidence="2" id="KW-1185">Reference proteome</keyword>
<reference evidence="1" key="1">
    <citation type="submission" date="2022-11" db="EMBL/GenBank/DDBJ databases">
        <authorList>
            <person name="Morgan W.R."/>
            <person name="Tartar A."/>
        </authorList>
    </citation>
    <scope>NUCLEOTIDE SEQUENCE</scope>
    <source>
        <strain evidence="1">ARSEF 373</strain>
    </source>
</reference>
<name>A0AAV2YVH9_9STRA</name>
<evidence type="ECO:0000313" key="2">
    <source>
        <dbReference type="Proteomes" id="UP001146120"/>
    </source>
</evidence>
<dbReference type="AlphaFoldDB" id="A0AAV2YVH9"/>
<dbReference type="PANTHER" id="PTHR34415:SF1">
    <property type="entry name" value="INTEGRASE CATALYTIC DOMAIN-CONTAINING PROTEIN"/>
    <property type="match status" value="1"/>
</dbReference>
<sequence>MKTETAERHKGQGVREKFHYYLPVVGRKERIREGNISAKAHGNRLNKHASTIDLAWLVQWFETFATSVGKVVPLCVRLQKSVDGRVTKHYSSEKYTMLPSCFAWDRLYEEMQHYVEIQKLKVREPAPSTMLSVPSPTIRIRSPQSTNLGHLLDDRVKRLNHYFLFCDLNCDHNSNFHQCDCD</sequence>
<protein>
    <submittedName>
        <fullName evidence="1">Uncharacterized protein</fullName>
    </submittedName>
</protein>
<dbReference type="Proteomes" id="UP001146120">
    <property type="component" value="Unassembled WGS sequence"/>
</dbReference>
<reference evidence="1" key="2">
    <citation type="journal article" date="2023" name="Microbiol Resour">
        <title>Decontamination and Annotation of the Draft Genome Sequence of the Oomycete Lagenidium giganteum ARSEF 373.</title>
        <authorList>
            <person name="Morgan W.R."/>
            <person name="Tartar A."/>
        </authorList>
    </citation>
    <scope>NUCLEOTIDE SEQUENCE</scope>
    <source>
        <strain evidence="1">ARSEF 373</strain>
    </source>
</reference>
<evidence type="ECO:0000313" key="1">
    <source>
        <dbReference type="EMBL" id="DAZ98311.1"/>
    </source>
</evidence>
<comment type="caution">
    <text evidence="1">The sequence shown here is derived from an EMBL/GenBank/DDBJ whole genome shotgun (WGS) entry which is preliminary data.</text>
</comment>